<evidence type="ECO:0000259" key="4">
    <source>
        <dbReference type="Pfam" id="PF03065"/>
    </source>
</evidence>
<proteinExistence type="inferred from homology"/>
<accession>A0A6C2YT62</accession>
<keyword evidence="2 3" id="KW-0119">Carbohydrate metabolism</keyword>
<evidence type="ECO:0000313" key="5">
    <source>
        <dbReference type="EMBL" id="VIP04072.1"/>
    </source>
</evidence>
<evidence type="ECO:0000313" key="6">
    <source>
        <dbReference type="Proteomes" id="UP000464378"/>
    </source>
</evidence>
<dbReference type="PANTHER" id="PTHR36306">
    <property type="entry name" value="ALPHA-AMYLASE-RELATED-RELATED"/>
    <property type="match status" value="1"/>
</dbReference>
<dbReference type="EMBL" id="LR586016">
    <property type="protein sequence ID" value="VIP04072.1"/>
    <property type="molecule type" value="Genomic_DNA"/>
</dbReference>
<dbReference type="Pfam" id="PF03065">
    <property type="entry name" value="Glyco_hydro_57"/>
    <property type="match status" value="1"/>
</dbReference>
<dbReference type="EMBL" id="LR593887">
    <property type="protein sequence ID" value="VTS05511.1"/>
    <property type="molecule type" value="Genomic_DNA"/>
</dbReference>
<sequence length="839" mass="95551">MTRFICIHGHFYQPPRENPWLDEIELQDSAHPFHDWNERISTECYAPNAVARILNPAGKIVQLSNNYSKISFNFGPTLLSWMEQHAPDVYAAILEADRLSIERFGGHGSAMAQVYNHMIMPLANRRDKITQIVWGIRDFEHRFGRMPEGMWLAETAVDLETLDLLAEHGIRFTVLSPYQAHCIRPLAGVAPLAGPSAEDPDRTTGALPIDLMWREVTGARIDPKEPYLQRLPSGRTIAIFFYDAPVSQAVAFERLLAKGEYLVQRLMGAFLPDRAAPQLVHIATDGESYGHHSAHGDMALAYALHSIETQGVAQLTNYGQYLEMFPPTMEVDILERTAWSCAHGVDRWRADCGCNSGRPVWRQQWRGPLRAALDGLRDHVGAAFEREAGKILRDPWAARDDAISLRLLGTPEERAAFVQRHARSGWTSHDRVRVMQWMELQRNALLMYTSCGWFFDDISGIETVQILMYAGRVLQLARELGVADYEPTFLQQLELAPSNVPEHRNGRVVYEKFVATAPLTWEKIAAHYAISSLFEEYGPVTQLFGYLAEIADYESLEVGKVRLVLGRVRLTEETTAECAQLMFGVLYFGDHNLNCGVKLDPGDAAYQRIRQQLGECWSRLDYPQIIRLMDREFGQAAYSLASLFRDEQRHVLRRLLKANLAETEATYARIVHEHQPLMRFLQQLNAPLPRAFMLAAEHWLHSNLRQAMDHESPDFDTIQALIRDAVQWGIHLEQAELAYRFGKLLARVAEHWHADPTAVDRMQLLGRGVSLARSLPFVVDLWKVQNLVFRKIQSLFPRIALQAAGHRESAQQWVQEFTQLAERLNLDIEFAREIGGIAR</sequence>
<protein>
    <recommendedName>
        <fullName evidence="4">Glycoside hydrolase family 57 N-terminal domain-containing protein</fullName>
    </recommendedName>
</protein>
<gene>
    <name evidence="5" type="ORF">GMBLW1_51210</name>
</gene>
<feature type="domain" description="Glycoside hydrolase family 57 N-terminal" evidence="4">
    <location>
        <begin position="106"/>
        <end position="332"/>
    </location>
</feature>
<dbReference type="AlphaFoldDB" id="A0A6C2YT62"/>
<dbReference type="RefSeq" id="WP_162659202.1">
    <property type="nucleotide sequence ID" value="NZ_LR593887.1"/>
</dbReference>
<dbReference type="InterPro" id="IPR027291">
    <property type="entry name" value="Glyco_hydro_38_N_sf"/>
</dbReference>
<dbReference type="Gene3D" id="3.20.110.10">
    <property type="entry name" value="Glycoside hydrolase 38, N terminal domain"/>
    <property type="match status" value="2"/>
</dbReference>
<dbReference type="CDD" id="cd10797">
    <property type="entry name" value="GH57N_APU_like_1"/>
    <property type="match status" value="1"/>
</dbReference>
<organism evidence="5">
    <name type="scientific">Tuwongella immobilis</name>
    <dbReference type="NCBI Taxonomy" id="692036"/>
    <lineage>
        <taxon>Bacteria</taxon>
        <taxon>Pseudomonadati</taxon>
        <taxon>Planctomycetota</taxon>
        <taxon>Planctomycetia</taxon>
        <taxon>Gemmatales</taxon>
        <taxon>Gemmataceae</taxon>
        <taxon>Tuwongella</taxon>
    </lineage>
</organism>
<keyword evidence="6" id="KW-1185">Reference proteome</keyword>
<dbReference type="InParanoid" id="A0A6C2YT62"/>
<dbReference type="InterPro" id="IPR021923">
    <property type="entry name" value="DUF3536"/>
</dbReference>
<reference evidence="5" key="1">
    <citation type="submission" date="2019-04" db="EMBL/GenBank/DDBJ databases">
        <authorList>
            <consortium name="Science for Life Laboratories"/>
        </authorList>
    </citation>
    <scope>NUCLEOTIDE SEQUENCE</scope>
    <source>
        <strain evidence="5">MBLW1</strain>
    </source>
</reference>
<dbReference type="KEGG" id="tim:GMBLW1_51210"/>
<dbReference type="InterPro" id="IPR011330">
    <property type="entry name" value="Glyco_hydro/deAcase_b/a-brl"/>
</dbReference>
<evidence type="ECO:0000256" key="3">
    <source>
        <dbReference type="RuleBase" id="RU361196"/>
    </source>
</evidence>
<dbReference type="PANTHER" id="PTHR36306:SF3">
    <property type="entry name" value="GLYCOSIDE HYDROLASE FAMILY 57"/>
    <property type="match status" value="1"/>
</dbReference>
<dbReference type="Proteomes" id="UP000464378">
    <property type="component" value="Chromosome"/>
</dbReference>
<evidence type="ECO:0000256" key="1">
    <source>
        <dbReference type="ARBA" id="ARBA00006821"/>
    </source>
</evidence>
<dbReference type="SUPFAM" id="SSF88713">
    <property type="entry name" value="Glycoside hydrolase/deacetylase"/>
    <property type="match status" value="1"/>
</dbReference>
<dbReference type="GO" id="GO:0016787">
    <property type="term" value="F:hydrolase activity"/>
    <property type="evidence" value="ECO:0007669"/>
    <property type="project" value="UniProtKB-KW"/>
</dbReference>
<dbReference type="GO" id="GO:0005975">
    <property type="term" value="P:carbohydrate metabolic process"/>
    <property type="evidence" value="ECO:0007669"/>
    <property type="project" value="InterPro"/>
</dbReference>
<dbReference type="InterPro" id="IPR052046">
    <property type="entry name" value="GH57_Enzymes"/>
</dbReference>
<comment type="similarity">
    <text evidence="1 3">Belongs to the glycosyl hydrolase 57 family.</text>
</comment>
<dbReference type="Pfam" id="PF12055">
    <property type="entry name" value="DUF3536"/>
    <property type="match status" value="1"/>
</dbReference>
<dbReference type="InterPro" id="IPR004300">
    <property type="entry name" value="Glyco_hydro_57_N"/>
</dbReference>
<evidence type="ECO:0000256" key="2">
    <source>
        <dbReference type="ARBA" id="ARBA00023277"/>
    </source>
</evidence>
<keyword evidence="5" id="KW-0378">Hydrolase</keyword>
<name>A0A6C2YT62_9BACT</name>